<gene>
    <name evidence="3" type="ORF">INP51_15955</name>
</gene>
<evidence type="ECO:0000313" key="3">
    <source>
        <dbReference type="EMBL" id="QOV19399.1"/>
    </source>
</evidence>
<evidence type="ECO:0000256" key="2">
    <source>
        <dbReference type="SAM" id="Phobius"/>
    </source>
</evidence>
<dbReference type="AlphaFoldDB" id="A0A7M2RGN2"/>
<keyword evidence="2" id="KW-0472">Membrane</keyword>
<feature type="region of interest" description="Disordered" evidence="1">
    <location>
        <begin position="79"/>
        <end position="140"/>
    </location>
</feature>
<keyword evidence="2" id="KW-1133">Transmembrane helix</keyword>
<sequence length="268" mass="30952">MTEDKKIQNEQDETVEDIESSEEKKKRKYIAGFGILILVLAVILLSGCVIYSYNFNKKMAEKTVKVQNEYKKLREQVIADTRENEESAPENETDKKIDQDMDQDTTLAAEAMPETNDKTEDSSDSQSNDKVIQSPDDPEQDVIYENYIDGKKFSFNYPSAWDGKVIFSNETKEDGSVVITCYHSEQYLAYQKGALESGEIFHILVIKDPSYQSENNNQYKMSEKDGYCGYYEEPLGVSYDYINHPEYAEVYKMVYDSQGKILRSFLFH</sequence>
<dbReference type="KEGG" id="bliq:INP51_15955"/>
<organism evidence="3 4">
    <name type="scientific">Blautia liquoris</name>
    <dbReference type="NCBI Taxonomy" id="2779518"/>
    <lineage>
        <taxon>Bacteria</taxon>
        <taxon>Bacillati</taxon>
        <taxon>Bacillota</taxon>
        <taxon>Clostridia</taxon>
        <taxon>Lachnospirales</taxon>
        <taxon>Lachnospiraceae</taxon>
        <taxon>Blautia</taxon>
    </lineage>
</organism>
<protein>
    <submittedName>
        <fullName evidence="3">Uncharacterized protein</fullName>
    </submittedName>
</protein>
<dbReference type="Proteomes" id="UP000593601">
    <property type="component" value="Chromosome"/>
</dbReference>
<feature type="compositionally biased region" description="Acidic residues" evidence="1">
    <location>
        <begin position="10"/>
        <end position="20"/>
    </location>
</feature>
<reference evidence="3 4" key="1">
    <citation type="submission" date="2020-10" db="EMBL/GenBank/DDBJ databases">
        <title>Blautia liquoris sp.nov., isolated from the mud in a fermentation cellar used for the production of Chinese strong-flavoured liquor.</title>
        <authorList>
            <person name="Lu L."/>
        </authorList>
    </citation>
    <scope>NUCLEOTIDE SEQUENCE [LARGE SCALE GENOMIC DNA]</scope>
    <source>
        <strain evidence="3 4">LZLJ-3</strain>
    </source>
</reference>
<feature type="transmembrane region" description="Helical" evidence="2">
    <location>
        <begin position="29"/>
        <end position="53"/>
    </location>
</feature>
<evidence type="ECO:0000313" key="4">
    <source>
        <dbReference type="Proteomes" id="UP000593601"/>
    </source>
</evidence>
<proteinExistence type="predicted"/>
<accession>A0A7M2RGN2</accession>
<evidence type="ECO:0000256" key="1">
    <source>
        <dbReference type="SAM" id="MobiDB-lite"/>
    </source>
</evidence>
<dbReference type="RefSeq" id="WP_193735719.1">
    <property type="nucleotide sequence ID" value="NZ_CP063304.1"/>
</dbReference>
<dbReference type="EMBL" id="CP063304">
    <property type="protein sequence ID" value="QOV19399.1"/>
    <property type="molecule type" value="Genomic_DNA"/>
</dbReference>
<name>A0A7M2RGN2_9FIRM</name>
<keyword evidence="2" id="KW-0812">Transmembrane</keyword>
<keyword evidence="4" id="KW-1185">Reference proteome</keyword>
<feature type="region of interest" description="Disordered" evidence="1">
    <location>
        <begin position="1"/>
        <end position="21"/>
    </location>
</feature>